<protein>
    <submittedName>
        <fullName evidence="1">Uncharacterized protein</fullName>
    </submittedName>
</protein>
<name>A0A8J5S5A1_ZIZPA</name>
<accession>A0A8J5S5A1</accession>
<evidence type="ECO:0000313" key="1">
    <source>
        <dbReference type="EMBL" id="KAG8050406.1"/>
    </source>
</evidence>
<keyword evidence="2" id="KW-1185">Reference proteome</keyword>
<evidence type="ECO:0000313" key="2">
    <source>
        <dbReference type="Proteomes" id="UP000729402"/>
    </source>
</evidence>
<dbReference type="EMBL" id="JAAALK010000289">
    <property type="protein sequence ID" value="KAG8050406.1"/>
    <property type="molecule type" value="Genomic_DNA"/>
</dbReference>
<comment type="caution">
    <text evidence="1">The sequence shown here is derived from an EMBL/GenBank/DDBJ whole genome shotgun (WGS) entry which is preliminary data.</text>
</comment>
<gene>
    <name evidence="1" type="ORF">GUJ93_ZPchr0009g1277</name>
</gene>
<organism evidence="1 2">
    <name type="scientific">Zizania palustris</name>
    <name type="common">Northern wild rice</name>
    <dbReference type="NCBI Taxonomy" id="103762"/>
    <lineage>
        <taxon>Eukaryota</taxon>
        <taxon>Viridiplantae</taxon>
        <taxon>Streptophyta</taxon>
        <taxon>Embryophyta</taxon>
        <taxon>Tracheophyta</taxon>
        <taxon>Spermatophyta</taxon>
        <taxon>Magnoliopsida</taxon>
        <taxon>Liliopsida</taxon>
        <taxon>Poales</taxon>
        <taxon>Poaceae</taxon>
        <taxon>BOP clade</taxon>
        <taxon>Oryzoideae</taxon>
        <taxon>Oryzeae</taxon>
        <taxon>Zizaniinae</taxon>
        <taxon>Zizania</taxon>
    </lineage>
</organism>
<proteinExistence type="predicted"/>
<sequence>MVHPNTVITEMRPEPEVLRWINDLTRTAARKGKKREVDISAISGFGRPGQIDGAEAIGLGYMPQQSSKPKQPILPLAELLRPDSRRRPWRSEV</sequence>
<reference evidence="1" key="2">
    <citation type="submission" date="2021-02" db="EMBL/GenBank/DDBJ databases">
        <authorList>
            <person name="Kimball J.A."/>
            <person name="Haas M.W."/>
            <person name="Macchietto M."/>
            <person name="Kono T."/>
            <person name="Duquette J."/>
            <person name="Shao M."/>
        </authorList>
    </citation>
    <scope>NUCLEOTIDE SEQUENCE</scope>
    <source>
        <tissue evidence="1">Fresh leaf tissue</tissue>
    </source>
</reference>
<dbReference type="Proteomes" id="UP000729402">
    <property type="component" value="Unassembled WGS sequence"/>
</dbReference>
<reference evidence="1" key="1">
    <citation type="journal article" date="2021" name="bioRxiv">
        <title>Whole Genome Assembly and Annotation of Northern Wild Rice, Zizania palustris L., Supports a Whole Genome Duplication in the Zizania Genus.</title>
        <authorList>
            <person name="Haas M."/>
            <person name="Kono T."/>
            <person name="Macchietto M."/>
            <person name="Millas R."/>
            <person name="McGilp L."/>
            <person name="Shao M."/>
            <person name="Duquette J."/>
            <person name="Hirsch C.N."/>
            <person name="Kimball J."/>
        </authorList>
    </citation>
    <scope>NUCLEOTIDE SEQUENCE</scope>
    <source>
        <tissue evidence="1">Fresh leaf tissue</tissue>
    </source>
</reference>
<dbReference type="AlphaFoldDB" id="A0A8J5S5A1"/>